<feature type="compositionally biased region" description="Basic and acidic residues" evidence="3">
    <location>
        <begin position="214"/>
        <end position="232"/>
    </location>
</feature>
<dbReference type="InterPro" id="IPR008978">
    <property type="entry name" value="HSP20-like_chaperone"/>
</dbReference>
<dbReference type="Gene3D" id="2.60.40.790">
    <property type="match status" value="1"/>
</dbReference>
<evidence type="ECO:0000256" key="3">
    <source>
        <dbReference type="SAM" id="MobiDB-lite"/>
    </source>
</evidence>
<dbReference type="Pfam" id="PF00011">
    <property type="entry name" value="HSP20"/>
    <property type="match status" value="1"/>
</dbReference>
<dbReference type="SUPFAM" id="SSF49764">
    <property type="entry name" value="HSP20-like chaperones"/>
    <property type="match status" value="1"/>
</dbReference>
<feature type="compositionally biased region" description="Basic and acidic residues" evidence="3">
    <location>
        <begin position="251"/>
        <end position="262"/>
    </location>
</feature>
<feature type="region of interest" description="Disordered" evidence="3">
    <location>
        <begin position="99"/>
        <end position="281"/>
    </location>
</feature>
<evidence type="ECO:0000313" key="5">
    <source>
        <dbReference type="EMBL" id="KAK9119413.1"/>
    </source>
</evidence>
<feature type="compositionally biased region" description="Basic and acidic residues" evidence="3">
    <location>
        <begin position="194"/>
        <end position="206"/>
    </location>
</feature>
<gene>
    <name evidence="5" type="ORF">Scep_017506</name>
</gene>
<dbReference type="EMBL" id="JBBNAG010000007">
    <property type="protein sequence ID" value="KAK9119413.1"/>
    <property type="molecule type" value="Genomic_DNA"/>
</dbReference>
<feature type="compositionally biased region" description="Basic and acidic residues" evidence="3">
    <location>
        <begin position="117"/>
        <end position="128"/>
    </location>
</feature>
<proteinExistence type="inferred from homology"/>
<dbReference type="CDD" id="cd06464">
    <property type="entry name" value="ACD_sHsps-like"/>
    <property type="match status" value="1"/>
</dbReference>
<evidence type="ECO:0000259" key="4">
    <source>
        <dbReference type="PROSITE" id="PS01031"/>
    </source>
</evidence>
<dbReference type="PROSITE" id="PS01031">
    <property type="entry name" value="SHSP"/>
    <property type="match status" value="1"/>
</dbReference>
<feature type="compositionally biased region" description="Basic and acidic residues" evidence="3">
    <location>
        <begin position="169"/>
        <end position="185"/>
    </location>
</feature>
<dbReference type="Proteomes" id="UP001419268">
    <property type="component" value="Unassembled WGS sequence"/>
</dbReference>
<reference evidence="5 6" key="1">
    <citation type="submission" date="2024-01" db="EMBL/GenBank/DDBJ databases">
        <title>Genome assemblies of Stephania.</title>
        <authorList>
            <person name="Yang L."/>
        </authorList>
    </citation>
    <scope>NUCLEOTIDE SEQUENCE [LARGE SCALE GENOMIC DNA]</scope>
    <source>
        <strain evidence="5">JXDWG</strain>
        <tissue evidence="5">Leaf</tissue>
    </source>
</reference>
<protein>
    <recommendedName>
        <fullName evidence="4">SHSP domain-containing protein</fullName>
    </recommendedName>
</protein>
<keyword evidence="6" id="KW-1185">Reference proteome</keyword>
<feature type="domain" description="SHSP" evidence="4">
    <location>
        <begin position="8"/>
        <end position="107"/>
    </location>
</feature>
<dbReference type="AlphaFoldDB" id="A0AAP0IPM0"/>
<evidence type="ECO:0000256" key="2">
    <source>
        <dbReference type="RuleBase" id="RU003616"/>
    </source>
</evidence>
<dbReference type="InterPro" id="IPR002068">
    <property type="entry name" value="A-crystallin/Hsp20_dom"/>
</dbReference>
<comment type="similarity">
    <text evidence="1 2">Belongs to the small heat shock protein (HSP20) family.</text>
</comment>
<evidence type="ECO:0000256" key="1">
    <source>
        <dbReference type="PROSITE-ProRule" id="PRU00285"/>
    </source>
</evidence>
<accession>A0AAP0IPM0</accession>
<name>A0AAP0IPM0_9MAGN</name>
<sequence>MGCGANQLKKKEFQISSHWKFGRDAHSLSIDIKGFNKEELSVGIDDAGRVIVSGKNTECGHFREVFDVPEDSNMEKISATYSCGILTIKIPKKIVPKVEDSKEEDHTNQANEEDHVEDGKTKGEKNTNEQEEEDRATQANEEDHVEDGKTKDEKNTNEQEEEDRANQTNEEHVEDEKTEEEKNTNEQEDDDEHVEYKKPKEEKNTNEQEEDEGHEVREEMMSNEEESGRADEPQQQQKHVQQDQDQEQEQEQQKIENNRQRPQEQQPPQPQKASNELEYGDEHAIGLHEEEADKKERTNGVREVVETKKEHDEKIGSEGRILLGKKKWLEGKVGWEEWTREDLDVKVKSAMEKIRKNKAAIFTAAVAFSLGFFLCHRLASRSPTCSSSTSSGGEGSCKVDITIIERYLGSPHPNANESKNIGSIRSISLL</sequence>
<comment type="caution">
    <text evidence="5">The sequence shown here is derived from an EMBL/GenBank/DDBJ whole genome shotgun (WGS) entry which is preliminary data.</text>
</comment>
<organism evidence="5 6">
    <name type="scientific">Stephania cephalantha</name>
    <dbReference type="NCBI Taxonomy" id="152367"/>
    <lineage>
        <taxon>Eukaryota</taxon>
        <taxon>Viridiplantae</taxon>
        <taxon>Streptophyta</taxon>
        <taxon>Embryophyta</taxon>
        <taxon>Tracheophyta</taxon>
        <taxon>Spermatophyta</taxon>
        <taxon>Magnoliopsida</taxon>
        <taxon>Ranunculales</taxon>
        <taxon>Menispermaceae</taxon>
        <taxon>Menispermoideae</taxon>
        <taxon>Cissampelideae</taxon>
        <taxon>Stephania</taxon>
    </lineage>
</organism>
<feature type="compositionally biased region" description="Basic and acidic residues" evidence="3">
    <location>
        <begin position="146"/>
        <end position="157"/>
    </location>
</feature>
<evidence type="ECO:0000313" key="6">
    <source>
        <dbReference type="Proteomes" id="UP001419268"/>
    </source>
</evidence>